<dbReference type="InterPro" id="IPR021104">
    <property type="entry name" value="KfrA_DNA-bd_N"/>
</dbReference>
<comment type="caution">
    <text evidence="4">The sequence shown here is derived from an EMBL/GenBank/DDBJ whole genome shotgun (WGS) entry which is preliminary data.</text>
</comment>
<keyword evidence="5" id="KW-1185">Reference proteome</keyword>
<dbReference type="EMBL" id="NOIG01000003">
    <property type="protein sequence ID" value="OYD51733.1"/>
    <property type="molecule type" value="Genomic_DNA"/>
</dbReference>
<evidence type="ECO:0000259" key="3">
    <source>
        <dbReference type="Pfam" id="PF11740"/>
    </source>
</evidence>
<feature type="domain" description="KfrA N-terminal DNA-binding" evidence="3">
    <location>
        <begin position="15"/>
        <end position="136"/>
    </location>
</feature>
<evidence type="ECO:0000256" key="1">
    <source>
        <dbReference type="SAM" id="Coils"/>
    </source>
</evidence>
<feature type="compositionally biased region" description="Polar residues" evidence="2">
    <location>
        <begin position="312"/>
        <end position="322"/>
    </location>
</feature>
<keyword evidence="4" id="KW-0238">DNA-binding</keyword>
<evidence type="ECO:0000256" key="2">
    <source>
        <dbReference type="SAM" id="MobiDB-lite"/>
    </source>
</evidence>
<accession>A0A235ESG7</accession>
<dbReference type="AlphaFoldDB" id="A0A235ESG7"/>
<evidence type="ECO:0000313" key="5">
    <source>
        <dbReference type="Proteomes" id="UP000215441"/>
    </source>
</evidence>
<sequence>MQSKIIRGPRGVQMEEVWAAADTVLGLGERPTIERVRQQLGRGSPNTVGPMLDGWYGSLAKRLQSPVDAIEQDDGAEVPLPAPVVRAAKAMWGRALQHADERVTAQFTEARKDLSVQAEALRQAQDVLAQETQRLADRSEAYDMAMQARDAQIAEMGRLVQELQQQLAGSQEMLAASRSESKQLRLAADAERRRQEAKEVEHRGERTRLEERAQAQERRLNAEVDRARQESKRLALKLEGDARASAKSLSASLEKARELEAHVVTLQAEKAGLVKDLQAARDETKDLRAKLEQRSTEMFAVLSELRDRLPTIPTSDPVQSTLKTRKARAKASNRSN</sequence>
<dbReference type="Proteomes" id="UP000215441">
    <property type="component" value="Unassembled WGS sequence"/>
</dbReference>
<reference evidence="4 5" key="1">
    <citation type="submission" date="2017-07" db="EMBL/GenBank/DDBJ databases">
        <title>Acidovorax KNDSW TSA 6 genome sequence and assembly.</title>
        <authorList>
            <person name="Mayilraj S."/>
        </authorList>
    </citation>
    <scope>NUCLEOTIDE SEQUENCE [LARGE SCALE GENOMIC DNA]</scope>
    <source>
        <strain evidence="4 5">KNDSW-TSA6</strain>
    </source>
</reference>
<feature type="region of interest" description="Disordered" evidence="2">
    <location>
        <begin position="310"/>
        <end position="336"/>
    </location>
</feature>
<name>A0A235ESG7_9BURK</name>
<organism evidence="4 5">
    <name type="scientific">Acidovorax kalamii</name>
    <dbReference type="NCBI Taxonomy" id="2004485"/>
    <lineage>
        <taxon>Bacteria</taxon>
        <taxon>Pseudomonadati</taxon>
        <taxon>Pseudomonadota</taxon>
        <taxon>Betaproteobacteria</taxon>
        <taxon>Burkholderiales</taxon>
        <taxon>Comamonadaceae</taxon>
        <taxon>Acidovorax</taxon>
    </lineage>
</organism>
<gene>
    <name evidence="4" type="ORF">CBY09_02340</name>
</gene>
<dbReference type="OrthoDB" id="583532at2"/>
<evidence type="ECO:0000313" key="4">
    <source>
        <dbReference type="EMBL" id="OYD51733.1"/>
    </source>
</evidence>
<protein>
    <submittedName>
        <fullName evidence="4">DNA-binding protein</fullName>
    </submittedName>
</protein>
<dbReference type="Pfam" id="PF11740">
    <property type="entry name" value="KfrA_N"/>
    <property type="match status" value="1"/>
</dbReference>
<proteinExistence type="predicted"/>
<keyword evidence="1" id="KW-0175">Coiled coil</keyword>
<feature type="coiled-coil region" evidence="1">
    <location>
        <begin position="153"/>
        <end position="297"/>
    </location>
</feature>
<dbReference type="RefSeq" id="WP_094286017.1">
    <property type="nucleotide sequence ID" value="NZ_NOIG01000003.1"/>
</dbReference>
<feature type="compositionally biased region" description="Basic residues" evidence="2">
    <location>
        <begin position="323"/>
        <end position="336"/>
    </location>
</feature>
<dbReference type="GO" id="GO:0003677">
    <property type="term" value="F:DNA binding"/>
    <property type="evidence" value="ECO:0007669"/>
    <property type="project" value="UniProtKB-KW"/>
</dbReference>